<feature type="domain" description="Thioredoxin" evidence="14">
    <location>
        <begin position="13"/>
        <end position="131"/>
    </location>
</feature>
<dbReference type="GO" id="GO:0006457">
    <property type="term" value="P:protein folding"/>
    <property type="evidence" value="ECO:0007669"/>
    <property type="project" value="TreeGrafter"/>
</dbReference>
<evidence type="ECO:0000256" key="3">
    <source>
        <dbReference type="ARBA" id="ARBA00006347"/>
    </source>
</evidence>
<evidence type="ECO:0000256" key="1">
    <source>
        <dbReference type="ARBA" id="ARBA00001182"/>
    </source>
</evidence>
<dbReference type="FunFam" id="3.40.30.10:FF:000017">
    <property type="entry name" value="Protein disulfide-isomerase A4"/>
    <property type="match status" value="1"/>
</dbReference>
<sequence length="490" mass="55342">MVRKYLAVFLAVIVAGVNAGEQDVVELTDNDFSTRIAEFDTTLVMFYAPWCGHCKKLKPEYAKAAEMVRTDDPPITLAKVDCTEAGKETCGKHGVNGYPTLKIFKKGEFSQEYSGPREASGIVKYMRAQVGPASKDLLTVADFKKFLESPETSVVGLFEKESDLKGTFLKYADKMREKLRFGHSTAPEVLKEAGETNAIVIFRAPQLHNKFEPSSVKFEGETLGELTEFVQTNFHGLVGHRTRESTQEFKVPLVVAYYNVDYVKNPKGTNYWRNRVLKVAKEFAGRINFAISAKDDFQHEINEYGYDYTGEKPLILARDAKNQKFIMKDEFSVETLQNFVSNLEDGKLEPYVKSEPIPESNDAPVKVAVGKNFQEIVIDNDKDTLVEFYAPWCGHCKKLAPVFDEVAEKLIKEDVSIVKMDATANDVPPPFEVRGYPTLYWLPKNSKSNPRPYQGGREVKDFIEFIAKEATNELKGYDRKGNEKASKDEL</sequence>
<dbReference type="Pfam" id="PF13848">
    <property type="entry name" value="Thioredoxin_6"/>
    <property type="match status" value="1"/>
</dbReference>
<dbReference type="PANTHER" id="PTHR18929:SF132">
    <property type="entry name" value="PROTEIN DISULFIDE-ISOMERASE A3"/>
    <property type="match status" value="1"/>
</dbReference>
<dbReference type="PANTHER" id="PTHR18929">
    <property type="entry name" value="PROTEIN DISULFIDE ISOMERASE"/>
    <property type="match status" value="1"/>
</dbReference>
<dbReference type="FunFam" id="3.40.30.10:FF:000077">
    <property type="entry name" value="Protein disulfide-isomerase"/>
    <property type="match status" value="1"/>
</dbReference>
<dbReference type="CDD" id="cd02995">
    <property type="entry name" value="PDI_a_PDI_a'_C"/>
    <property type="match status" value="1"/>
</dbReference>
<evidence type="ECO:0000256" key="9">
    <source>
        <dbReference type="ARBA" id="ARBA00023235"/>
    </source>
</evidence>
<dbReference type="OMA" id="HRTQDSV"/>
<dbReference type="SUPFAM" id="SSF52833">
    <property type="entry name" value="Thioredoxin-like"/>
    <property type="match status" value="4"/>
</dbReference>
<dbReference type="InParanoid" id="A0A7R8UAC4"/>
<evidence type="ECO:0000256" key="13">
    <source>
        <dbReference type="RuleBase" id="RU361130"/>
    </source>
</evidence>
<reference evidence="15 16" key="1">
    <citation type="submission" date="2020-11" db="EMBL/GenBank/DDBJ databases">
        <authorList>
            <person name="Wallbank WR R."/>
            <person name="Pardo Diaz C."/>
            <person name="Kozak K."/>
            <person name="Martin S."/>
            <person name="Jiggins C."/>
            <person name="Moest M."/>
            <person name="Warren A I."/>
            <person name="Generalovic N T."/>
            <person name="Byers J.R.P. K."/>
            <person name="Montejo-Kovacevich G."/>
            <person name="Yen C E."/>
        </authorList>
    </citation>
    <scope>NUCLEOTIDE SEQUENCE [LARGE SCALE GENOMIC DNA]</scope>
</reference>
<proteinExistence type="inferred from homology"/>
<organism evidence="15 16">
    <name type="scientific">Hermetia illucens</name>
    <name type="common">Black soldier fly</name>
    <dbReference type="NCBI Taxonomy" id="343691"/>
    <lineage>
        <taxon>Eukaryota</taxon>
        <taxon>Metazoa</taxon>
        <taxon>Ecdysozoa</taxon>
        <taxon>Arthropoda</taxon>
        <taxon>Hexapoda</taxon>
        <taxon>Insecta</taxon>
        <taxon>Pterygota</taxon>
        <taxon>Neoptera</taxon>
        <taxon>Endopterygota</taxon>
        <taxon>Diptera</taxon>
        <taxon>Brachycera</taxon>
        <taxon>Stratiomyomorpha</taxon>
        <taxon>Stratiomyidae</taxon>
        <taxon>Hermetiinae</taxon>
        <taxon>Hermetia</taxon>
    </lineage>
</organism>
<accession>A0A7R8UAC4</accession>
<keyword evidence="10 11" id="KW-0676">Redox-active center</keyword>
<keyword evidence="16" id="KW-1185">Reference proteome</keyword>
<evidence type="ECO:0000256" key="5">
    <source>
        <dbReference type="ARBA" id="ARBA00022729"/>
    </source>
</evidence>
<dbReference type="InterPro" id="IPR005788">
    <property type="entry name" value="PDI_thioredoxin-like_dom"/>
</dbReference>
<comment type="similarity">
    <text evidence="3 12">Belongs to the protein disulfide isomerase family.</text>
</comment>
<evidence type="ECO:0000259" key="14">
    <source>
        <dbReference type="PROSITE" id="PS51352"/>
    </source>
</evidence>
<feature type="signal peptide" evidence="13">
    <location>
        <begin position="1"/>
        <end position="19"/>
    </location>
</feature>
<evidence type="ECO:0000256" key="11">
    <source>
        <dbReference type="PIRSR" id="PIRSR605792-51"/>
    </source>
</evidence>
<dbReference type="FunFam" id="3.40.30.10:FF:000303">
    <property type="entry name" value="Protein disulfide-isomerase"/>
    <property type="match status" value="1"/>
</dbReference>
<keyword evidence="5 13" id="KW-0732">Signal</keyword>
<dbReference type="PROSITE" id="PS51352">
    <property type="entry name" value="THIOREDOXIN_2"/>
    <property type="match status" value="2"/>
</dbReference>
<dbReference type="CDD" id="cd03073">
    <property type="entry name" value="PDI_b'_ERp72_ERp57"/>
    <property type="match status" value="1"/>
</dbReference>
<evidence type="ECO:0000313" key="15">
    <source>
        <dbReference type="EMBL" id="CAD7077108.1"/>
    </source>
</evidence>
<dbReference type="PROSITE" id="PS00194">
    <property type="entry name" value="THIOREDOXIN_1"/>
    <property type="match status" value="2"/>
</dbReference>
<dbReference type="FunCoup" id="A0A7R8UAC4">
    <property type="interactions" value="1505"/>
</dbReference>
<feature type="disulfide bond" description="Redox-active" evidence="11">
    <location>
        <begin position="51"/>
        <end position="54"/>
    </location>
</feature>
<dbReference type="InterPro" id="IPR013766">
    <property type="entry name" value="Thioredoxin_domain"/>
</dbReference>
<evidence type="ECO:0000256" key="2">
    <source>
        <dbReference type="ARBA" id="ARBA00004319"/>
    </source>
</evidence>
<dbReference type="Proteomes" id="UP000594454">
    <property type="component" value="Chromosome 1"/>
</dbReference>
<keyword evidence="8 11" id="KW-1015">Disulfide bond</keyword>
<comment type="subcellular location">
    <subcellularLocation>
        <location evidence="2">Endoplasmic reticulum lumen</location>
    </subcellularLocation>
</comment>
<evidence type="ECO:0000256" key="8">
    <source>
        <dbReference type="ARBA" id="ARBA00023157"/>
    </source>
</evidence>
<dbReference type="GO" id="GO:0003756">
    <property type="term" value="F:protein disulfide isomerase activity"/>
    <property type="evidence" value="ECO:0007669"/>
    <property type="project" value="UniProtKB-EC"/>
</dbReference>
<dbReference type="InterPro" id="IPR017937">
    <property type="entry name" value="Thioredoxin_CS"/>
</dbReference>
<dbReference type="EC" id="5.3.4.1" evidence="4 13"/>
<feature type="domain" description="Thioredoxin" evidence="14">
    <location>
        <begin position="343"/>
        <end position="471"/>
    </location>
</feature>
<dbReference type="NCBIfam" id="TIGR01126">
    <property type="entry name" value="pdi_dom"/>
    <property type="match status" value="1"/>
</dbReference>
<evidence type="ECO:0000256" key="4">
    <source>
        <dbReference type="ARBA" id="ARBA00012723"/>
    </source>
</evidence>
<name>A0A7R8UAC4_HERIL</name>
<dbReference type="Pfam" id="PF00085">
    <property type="entry name" value="Thioredoxin"/>
    <property type="match status" value="2"/>
</dbReference>
<dbReference type="GO" id="GO:0005788">
    <property type="term" value="C:endoplasmic reticulum lumen"/>
    <property type="evidence" value="ECO:0007669"/>
    <property type="project" value="UniProtKB-SubCell"/>
</dbReference>
<keyword evidence="6" id="KW-0677">Repeat</keyword>
<dbReference type="GO" id="GO:0034976">
    <property type="term" value="P:response to endoplasmic reticulum stress"/>
    <property type="evidence" value="ECO:0007669"/>
    <property type="project" value="TreeGrafter"/>
</dbReference>
<evidence type="ECO:0000313" key="16">
    <source>
        <dbReference type="Proteomes" id="UP000594454"/>
    </source>
</evidence>
<dbReference type="OrthoDB" id="427280at2759"/>
<evidence type="ECO:0000256" key="12">
    <source>
        <dbReference type="RuleBase" id="RU004208"/>
    </source>
</evidence>
<evidence type="ECO:0000256" key="10">
    <source>
        <dbReference type="ARBA" id="ARBA00023284"/>
    </source>
</evidence>
<protein>
    <recommendedName>
        <fullName evidence="4 13">Protein disulfide-isomerase</fullName>
        <ecNumber evidence="4 13">5.3.4.1</ecNumber>
    </recommendedName>
</protein>
<dbReference type="Gene3D" id="3.40.30.10">
    <property type="entry name" value="Glutaredoxin"/>
    <property type="match status" value="4"/>
</dbReference>
<dbReference type="InterPro" id="IPR005792">
    <property type="entry name" value="Prot_disulphide_isomerase"/>
</dbReference>
<dbReference type="CDD" id="cd02961">
    <property type="entry name" value="PDI_a_family"/>
    <property type="match status" value="1"/>
</dbReference>
<gene>
    <name evidence="15" type="ORF">HERILL_LOCUS483</name>
</gene>
<dbReference type="FunFam" id="3.40.30.10:FF:000045">
    <property type="entry name" value="Disulfide-isomerase A3"/>
    <property type="match status" value="1"/>
</dbReference>
<dbReference type="NCBIfam" id="TIGR01130">
    <property type="entry name" value="ER_PDI_fam"/>
    <property type="match status" value="1"/>
</dbReference>
<keyword evidence="9 13" id="KW-0413">Isomerase</keyword>
<dbReference type="PRINTS" id="PR00421">
    <property type="entry name" value="THIOREDOXIN"/>
</dbReference>
<dbReference type="EMBL" id="LR899009">
    <property type="protein sequence ID" value="CAD7077108.1"/>
    <property type="molecule type" value="Genomic_DNA"/>
</dbReference>
<evidence type="ECO:0000256" key="6">
    <source>
        <dbReference type="ARBA" id="ARBA00022737"/>
    </source>
</evidence>
<keyword evidence="7" id="KW-0256">Endoplasmic reticulum</keyword>
<dbReference type="AlphaFoldDB" id="A0A7R8UAC4"/>
<dbReference type="InterPro" id="IPR036249">
    <property type="entry name" value="Thioredoxin-like_sf"/>
</dbReference>
<feature type="disulfide bond" description="Redox-active" evidence="11">
    <location>
        <begin position="393"/>
        <end position="396"/>
    </location>
</feature>
<comment type="catalytic activity">
    <reaction evidence="1 13">
        <text>Catalyzes the rearrangement of -S-S- bonds in proteins.</text>
        <dbReference type="EC" id="5.3.4.1"/>
    </reaction>
</comment>
<feature type="chain" id="PRO_5031590273" description="Protein disulfide-isomerase" evidence="13">
    <location>
        <begin position="20"/>
        <end position="490"/>
    </location>
</feature>
<evidence type="ECO:0000256" key="7">
    <source>
        <dbReference type="ARBA" id="ARBA00022824"/>
    </source>
</evidence>